<dbReference type="Pfam" id="PF09730">
    <property type="entry name" value="BicD"/>
    <property type="match status" value="1"/>
</dbReference>
<evidence type="ECO:0000256" key="1">
    <source>
        <dbReference type="ARBA" id="ARBA00010061"/>
    </source>
</evidence>
<feature type="compositionally biased region" description="Basic and acidic residues" evidence="4">
    <location>
        <begin position="397"/>
        <end position="415"/>
    </location>
</feature>
<dbReference type="Gene3D" id="6.10.250.2470">
    <property type="match status" value="1"/>
</dbReference>
<dbReference type="Proteomes" id="UP000694542">
    <property type="component" value="Chromosome 1"/>
</dbReference>
<dbReference type="PANTHER" id="PTHR31233">
    <property type="entry name" value="BICAUDAL D FAMILY MEMBER"/>
    <property type="match status" value="1"/>
</dbReference>
<dbReference type="OrthoDB" id="10069295at2759"/>
<feature type="region of interest" description="Disordered" evidence="4">
    <location>
        <begin position="742"/>
        <end position="763"/>
    </location>
</feature>
<gene>
    <name evidence="5" type="primary">BICD2</name>
</gene>
<dbReference type="InterPro" id="IPR018477">
    <property type="entry name" value="BICD"/>
</dbReference>
<evidence type="ECO:0000256" key="2">
    <source>
        <dbReference type="ARBA" id="ARBA00023054"/>
    </source>
</evidence>
<evidence type="ECO:0000313" key="5">
    <source>
        <dbReference type="Ensembl" id="ENSCAFP00040002448.1"/>
    </source>
</evidence>
<proteinExistence type="inferred from homology"/>
<dbReference type="GO" id="GO:0070840">
    <property type="term" value="F:dynein complex binding"/>
    <property type="evidence" value="ECO:0007669"/>
    <property type="project" value="InterPro"/>
</dbReference>
<feature type="coiled-coil region" evidence="3">
    <location>
        <begin position="54"/>
        <end position="81"/>
    </location>
</feature>
<keyword evidence="2 3" id="KW-0175">Coiled coil</keyword>
<sequence>MSAPSEEEEYARLVMEAQPEWLRAEVKRLSHELAETTREKIQAAEYGLAVLEEKHQLKLQFEELEVDYEAIRGEMEQLKEAFGQAHTNHKKVAADGESREESLIQESASKEQYYVRKVLELQTELKQLRNVLTNTQSENERLASVAQELKEINQNVETQRGRLRDDIKEYKFREARLLQDYSELEEENISLQKQVSVLRQNQVEFEGLKHEIKRLEEETEYLNSQLEDAIRLKEISERQLEEALETLKTEREQKLSLRKELSHYMSINDSLYTSHLHVSLDGLKLGDDTEALANGFEHASLAKLPLDNRTSTPSKDGLAPPSPSLVSDLLSELNISEIQKLKQQLMQMEREKVGLLASLQDTQKQLEQARGALSEQREEVSRLTENLTALRRLQASKERRTALDSEKERDSHEDGDYYEVDINGPEILACKYRVALAEAEKASRQDRELLARLQAELKKVSDVAGETQGSLSVAQDELVTFSEELANLYHHVCMCNNETPTRVVLDYYREGPAGAGHCSPEARGRRSPVLPKGPPATEGGAGDSSPSPSPSLPSPLSDPRREPMNIYNLIAIIRDQIRHLQAAVDRTTELSRQRLASQELGPAADKDREALMEEILKLKSLLSTKREQITTLRTVLKANKQTAEVALANLKSKYENEKAMVTETMMKLRNELKALKEDAATFSSLRAMFATRCDEYITQLDEMQRQLAAAEDEKKTLNSLLRMAIQQKLALTQRLELLELDHEQTRRGRAKATSKAKPGTPSL</sequence>
<organism evidence="5 6">
    <name type="scientific">Canis lupus familiaris</name>
    <name type="common">Dog</name>
    <name type="synonym">Canis familiaris</name>
    <dbReference type="NCBI Taxonomy" id="9615"/>
    <lineage>
        <taxon>Eukaryota</taxon>
        <taxon>Metazoa</taxon>
        <taxon>Chordata</taxon>
        <taxon>Craniata</taxon>
        <taxon>Vertebrata</taxon>
        <taxon>Euteleostomi</taxon>
        <taxon>Mammalia</taxon>
        <taxon>Eutheria</taxon>
        <taxon>Laurasiatheria</taxon>
        <taxon>Carnivora</taxon>
        <taxon>Caniformia</taxon>
        <taxon>Canidae</taxon>
        <taxon>Canis</taxon>
    </lineage>
</organism>
<feature type="region of interest" description="Disordered" evidence="4">
    <location>
        <begin position="514"/>
        <end position="560"/>
    </location>
</feature>
<comment type="similarity">
    <text evidence="1">Belongs to the BicD family.</text>
</comment>
<name>A0A8C0Q277_CANLF</name>
<feature type="coiled-coil region" evidence="3">
    <location>
        <begin position="331"/>
        <end position="393"/>
    </location>
</feature>
<evidence type="ECO:0000313" key="6">
    <source>
        <dbReference type="Proteomes" id="UP000694542"/>
    </source>
</evidence>
<reference evidence="5" key="1">
    <citation type="submission" date="2018-10" db="EMBL/GenBank/DDBJ databases">
        <title>De novo assembly of a Great Dane genome.</title>
        <authorList>
            <person name="Kidd J.M."/>
            <person name="Pendleton A.L."/>
            <person name="Shen F."/>
            <person name="Emery S."/>
        </authorList>
    </citation>
    <scope>NUCLEOTIDE SEQUENCE [LARGE SCALE GENOMIC DNA]</scope>
    <source>
        <strain evidence="5">Great Dane</strain>
    </source>
</reference>
<dbReference type="Ensembl" id="ENSCAFT00040002829.1">
    <property type="protein sequence ID" value="ENSCAFP00040002448.1"/>
    <property type="gene ID" value="ENSCAFG00040001476.1"/>
</dbReference>
<dbReference type="PANTHER" id="PTHR31233:SF7">
    <property type="entry name" value="PROTEIN BICAUDAL D HOMOLOG 2"/>
    <property type="match status" value="1"/>
</dbReference>
<accession>A0A8C0Q277</accession>
<feature type="region of interest" description="Disordered" evidence="4">
    <location>
        <begin position="397"/>
        <end position="418"/>
    </location>
</feature>
<protein>
    <submittedName>
        <fullName evidence="5">BICD cargo adaptor 2</fullName>
    </submittedName>
</protein>
<reference evidence="5" key="2">
    <citation type="submission" date="2025-08" db="UniProtKB">
        <authorList>
            <consortium name="Ensembl"/>
        </authorList>
    </citation>
    <scope>IDENTIFICATION</scope>
</reference>
<dbReference type="AlphaFoldDB" id="A0A8C0Q277"/>
<evidence type="ECO:0000256" key="3">
    <source>
        <dbReference type="SAM" id="Coils"/>
    </source>
</evidence>
<evidence type="ECO:0000256" key="4">
    <source>
        <dbReference type="SAM" id="MobiDB-lite"/>
    </source>
</evidence>
<dbReference type="GO" id="GO:0008093">
    <property type="term" value="F:cytoskeletal anchor activity"/>
    <property type="evidence" value="ECO:0007669"/>
    <property type="project" value="InterPro"/>
</dbReference>
<feature type="coiled-coil region" evidence="3">
    <location>
        <begin position="608"/>
        <end position="727"/>
    </location>
</feature>
<feature type="coiled-coil region" evidence="3">
    <location>
        <begin position="118"/>
        <end position="260"/>
    </location>
</feature>